<dbReference type="GO" id="GO:0006508">
    <property type="term" value="P:proteolysis"/>
    <property type="evidence" value="ECO:0007669"/>
    <property type="project" value="InterPro"/>
</dbReference>
<evidence type="ECO:0000256" key="2">
    <source>
        <dbReference type="SAM" id="SignalP"/>
    </source>
</evidence>
<comment type="similarity">
    <text evidence="1">Belongs to the peptidase S10 family.</text>
</comment>
<dbReference type="AlphaFoldDB" id="M1CBA0"/>
<dbReference type="PANTHER" id="PTHR11802:SF20">
    <property type="entry name" value="SERINE CARBOXYPEPTIDASE-LIKE 41-RELATED"/>
    <property type="match status" value="1"/>
</dbReference>
<dbReference type="SUPFAM" id="SSF53474">
    <property type="entry name" value="alpha/beta-Hydrolases"/>
    <property type="match status" value="1"/>
</dbReference>
<accession>M1CBA0</accession>
<dbReference type="Gene3D" id="3.40.50.1820">
    <property type="entry name" value="alpha/beta hydrolase"/>
    <property type="match status" value="1"/>
</dbReference>
<sequence length="205" mass="22730">MGVWWFCGLVILGLVVGGKGYTEEDLVKALPGQPKVGFRQYAGYVDVNVKAGRSLFYYFVEAEVKPDDKTLTLWLNGGNGRGLRRNSKSWNKALNLLFVESPAGVGWSYSDTSSDYTTAMDMHIFMMEWVKKFPAFKSRELYGTGESYAVLTLGYGMISKLLTSLLKKGIFEWSDAATIIAFETLKDAIHGGGRCYGTGAIRLQD</sequence>
<reference evidence="4" key="1">
    <citation type="journal article" date="2011" name="Nature">
        <title>Genome sequence and analysis of the tuber crop potato.</title>
        <authorList>
            <consortium name="The Potato Genome Sequencing Consortium"/>
        </authorList>
    </citation>
    <scope>NUCLEOTIDE SEQUENCE [LARGE SCALE GENOMIC DNA]</scope>
    <source>
        <strain evidence="4">cv. DM1-3 516 R44</strain>
    </source>
</reference>
<dbReference type="GO" id="GO:0004185">
    <property type="term" value="F:serine-type carboxypeptidase activity"/>
    <property type="evidence" value="ECO:0000318"/>
    <property type="project" value="GO_Central"/>
</dbReference>
<reference evidence="3" key="2">
    <citation type="submission" date="2015-06" db="UniProtKB">
        <authorList>
            <consortium name="EnsemblPlants"/>
        </authorList>
    </citation>
    <scope>IDENTIFICATION</scope>
    <source>
        <strain evidence="3">DM1-3 516 R44</strain>
    </source>
</reference>
<protein>
    <submittedName>
        <fullName evidence="3">Serine carboxypeptidase</fullName>
    </submittedName>
</protein>
<dbReference type="OMA" id="IFEWSDA"/>
<dbReference type="STRING" id="4113.M1CBA0"/>
<evidence type="ECO:0000313" key="4">
    <source>
        <dbReference type="Proteomes" id="UP000011115"/>
    </source>
</evidence>
<evidence type="ECO:0000256" key="1">
    <source>
        <dbReference type="ARBA" id="ARBA00009431"/>
    </source>
</evidence>
<keyword evidence="4" id="KW-1185">Reference proteome</keyword>
<dbReference type="PRINTS" id="PR00724">
    <property type="entry name" value="CRBOXYPTASEC"/>
</dbReference>
<feature type="chain" id="PRO_5004012535" evidence="2">
    <location>
        <begin position="21"/>
        <end position="205"/>
    </location>
</feature>
<evidence type="ECO:0000313" key="3">
    <source>
        <dbReference type="EnsemblPlants" id="PGSC0003DMT400063806"/>
    </source>
</evidence>
<dbReference type="Proteomes" id="UP000011115">
    <property type="component" value="Unassembled WGS sequence"/>
</dbReference>
<proteinExistence type="inferred from homology"/>
<dbReference type="eggNOG" id="KOG1282">
    <property type="taxonomic scope" value="Eukaryota"/>
</dbReference>
<organism evidence="3 4">
    <name type="scientific">Solanum tuberosum</name>
    <name type="common">Potato</name>
    <dbReference type="NCBI Taxonomy" id="4113"/>
    <lineage>
        <taxon>Eukaryota</taxon>
        <taxon>Viridiplantae</taxon>
        <taxon>Streptophyta</taxon>
        <taxon>Embryophyta</taxon>
        <taxon>Tracheophyta</taxon>
        <taxon>Spermatophyta</taxon>
        <taxon>Magnoliopsida</taxon>
        <taxon>eudicotyledons</taxon>
        <taxon>Gunneridae</taxon>
        <taxon>Pentapetalae</taxon>
        <taxon>asterids</taxon>
        <taxon>lamiids</taxon>
        <taxon>Solanales</taxon>
        <taxon>Solanaceae</taxon>
        <taxon>Solanoideae</taxon>
        <taxon>Solaneae</taxon>
        <taxon>Solanum</taxon>
    </lineage>
</organism>
<dbReference type="EnsemblPlants" id="PGSC0003DMT400063806">
    <property type="protein sequence ID" value="PGSC0003DMT400063806"/>
    <property type="gene ID" value="PGSC0003DMG400024804"/>
</dbReference>
<dbReference type="Pfam" id="PF00450">
    <property type="entry name" value="Peptidase_S10"/>
    <property type="match status" value="2"/>
</dbReference>
<dbReference type="HOGENOM" id="CLU_1339554_0_0_1"/>
<dbReference type="InterPro" id="IPR001563">
    <property type="entry name" value="Peptidase_S10"/>
</dbReference>
<dbReference type="Gramene" id="PGSC0003DMT400063806">
    <property type="protein sequence ID" value="PGSC0003DMT400063806"/>
    <property type="gene ID" value="PGSC0003DMG400024804"/>
</dbReference>
<dbReference type="PaxDb" id="4113-PGSC0003DMT400063806"/>
<feature type="signal peptide" evidence="2">
    <location>
        <begin position="1"/>
        <end position="20"/>
    </location>
</feature>
<dbReference type="PANTHER" id="PTHR11802">
    <property type="entry name" value="SERINE PROTEASE FAMILY S10 SERINE CARBOXYPEPTIDASE"/>
    <property type="match status" value="1"/>
</dbReference>
<keyword evidence="2" id="KW-0732">Signal</keyword>
<name>M1CBA0_SOLTU</name>
<dbReference type="InterPro" id="IPR029058">
    <property type="entry name" value="AB_hydrolase_fold"/>
</dbReference>
<dbReference type="InParanoid" id="M1CBA0"/>